<gene>
    <name evidence="1" type="ORF">rsdtw13_41960</name>
</gene>
<comment type="caution">
    <text evidence="1">The sequence shown here is derived from an EMBL/GenBank/DDBJ whole genome shotgun (WGS) entry which is preliminary data.</text>
</comment>
<keyword evidence="2" id="KW-1185">Reference proteome</keyword>
<sequence length="69" mass="7294">MSEVEILKDPVLNVKVQQPVTNPSGDAADELEDQDMNTVTGAGGGFSAYLGNKGKYCTITKECMPICGN</sequence>
<protein>
    <submittedName>
        <fullName evidence="1">Uncharacterized protein</fullName>
    </submittedName>
</protein>
<name>A0ACB5RII4_9CLOT</name>
<dbReference type="Proteomes" id="UP001058074">
    <property type="component" value="Unassembled WGS sequence"/>
</dbReference>
<accession>A0ACB5RII4</accession>
<evidence type="ECO:0000313" key="1">
    <source>
        <dbReference type="EMBL" id="GKX68938.1"/>
    </source>
</evidence>
<organism evidence="1 2">
    <name type="scientific">Inconstantimicrobium mannanitabidum</name>
    <dbReference type="NCBI Taxonomy" id="1604901"/>
    <lineage>
        <taxon>Bacteria</taxon>
        <taxon>Bacillati</taxon>
        <taxon>Bacillota</taxon>
        <taxon>Clostridia</taxon>
        <taxon>Eubacteriales</taxon>
        <taxon>Clostridiaceae</taxon>
        <taxon>Inconstantimicrobium</taxon>
    </lineage>
</organism>
<evidence type="ECO:0000313" key="2">
    <source>
        <dbReference type="Proteomes" id="UP001058074"/>
    </source>
</evidence>
<dbReference type="EMBL" id="BROD01000002">
    <property type="protein sequence ID" value="GKX68938.1"/>
    <property type="molecule type" value="Genomic_DNA"/>
</dbReference>
<proteinExistence type="predicted"/>
<reference evidence="1" key="1">
    <citation type="journal article" date="2025" name="Int. J. Syst. Evol. Microbiol.">
        <title>Inconstantimicrobium mannanitabidum sp. nov., a novel member of the family Clostridiaceae isolated from anoxic soil under the treatment of reductive soil disinfestation.</title>
        <authorList>
            <person name="Ueki A."/>
            <person name="Tonouchi A."/>
            <person name="Honma S."/>
            <person name="Kaku N."/>
            <person name="Ueki K."/>
        </authorList>
    </citation>
    <scope>NUCLEOTIDE SEQUENCE</scope>
    <source>
        <strain evidence="1">TW13</strain>
    </source>
</reference>